<dbReference type="EMBL" id="JBHSBC010000028">
    <property type="protein sequence ID" value="MFC3983412.1"/>
    <property type="molecule type" value="Genomic_DNA"/>
</dbReference>
<dbReference type="PANTHER" id="PTHR45527:SF1">
    <property type="entry name" value="FATTY ACID SYNTHASE"/>
    <property type="match status" value="1"/>
</dbReference>
<sequence>HLAAVITTPAHPWTLTTAQAPAQAPAQVPASASAQAPARVPAPVPVLDLTAEAETIAAQPDTNPAHPADPERVFYIPYTSGSTGRPKGTLVPHRAINGFFTDVHYATWGPDAVTLLHSALSWDG</sequence>
<organism evidence="2 3">
    <name type="scientific">Streptosporangium jomthongense</name>
    <dbReference type="NCBI Taxonomy" id="1193683"/>
    <lineage>
        <taxon>Bacteria</taxon>
        <taxon>Bacillati</taxon>
        <taxon>Actinomycetota</taxon>
        <taxon>Actinomycetes</taxon>
        <taxon>Streptosporangiales</taxon>
        <taxon>Streptosporangiaceae</taxon>
        <taxon>Streptosporangium</taxon>
    </lineage>
</organism>
<name>A0ABV8F404_9ACTN</name>
<dbReference type="SUPFAM" id="SSF56801">
    <property type="entry name" value="Acetyl-CoA synthetase-like"/>
    <property type="match status" value="1"/>
</dbReference>
<dbReference type="PANTHER" id="PTHR45527">
    <property type="entry name" value="NONRIBOSOMAL PEPTIDE SYNTHETASE"/>
    <property type="match status" value="1"/>
</dbReference>
<protein>
    <submittedName>
        <fullName evidence="2">AMP-binding protein</fullName>
    </submittedName>
</protein>
<feature type="non-terminal residue" evidence="2">
    <location>
        <position position="124"/>
    </location>
</feature>
<feature type="non-terminal residue" evidence="2">
    <location>
        <position position="1"/>
    </location>
</feature>
<evidence type="ECO:0000259" key="1">
    <source>
        <dbReference type="Pfam" id="PF00501"/>
    </source>
</evidence>
<comment type="caution">
    <text evidence="2">The sequence shown here is derived from an EMBL/GenBank/DDBJ whole genome shotgun (WGS) entry which is preliminary data.</text>
</comment>
<dbReference type="Pfam" id="PF00501">
    <property type="entry name" value="AMP-binding"/>
    <property type="match status" value="1"/>
</dbReference>
<evidence type="ECO:0000313" key="2">
    <source>
        <dbReference type="EMBL" id="MFC3983412.1"/>
    </source>
</evidence>
<proteinExistence type="predicted"/>
<dbReference type="InterPro" id="IPR000873">
    <property type="entry name" value="AMP-dep_synth/lig_dom"/>
</dbReference>
<dbReference type="RefSeq" id="WP_386192528.1">
    <property type="nucleotide sequence ID" value="NZ_JBHSBC010000028.1"/>
</dbReference>
<gene>
    <name evidence="2" type="ORF">ACFOYY_25010</name>
</gene>
<dbReference type="Gene3D" id="3.40.50.980">
    <property type="match status" value="2"/>
</dbReference>
<feature type="domain" description="AMP-dependent synthetase/ligase" evidence="1">
    <location>
        <begin position="26"/>
        <end position="123"/>
    </location>
</feature>
<dbReference type="InterPro" id="IPR020845">
    <property type="entry name" value="AMP-binding_CS"/>
</dbReference>
<accession>A0ABV8F404</accession>
<reference evidence="3" key="1">
    <citation type="journal article" date="2019" name="Int. J. Syst. Evol. Microbiol.">
        <title>The Global Catalogue of Microorganisms (GCM) 10K type strain sequencing project: providing services to taxonomists for standard genome sequencing and annotation.</title>
        <authorList>
            <consortium name="The Broad Institute Genomics Platform"/>
            <consortium name="The Broad Institute Genome Sequencing Center for Infectious Disease"/>
            <person name="Wu L."/>
            <person name="Ma J."/>
        </authorList>
    </citation>
    <scope>NUCLEOTIDE SEQUENCE [LARGE SCALE GENOMIC DNA]</scope>
    <source>
        <strain evidence="3">TBRC 7912</strain>
    </source>
</reference>
<evidence type="ECO:0000313" key="3">
    <source>
        <dbReference type="Proteomes" id="UP001595698"/>
    </source>
</evidence>
<dbReference type="Proteomes" id="UP001595698">
    <property type="component" value="Unassembled WGS sequence"/>
</dbReference>
<keyword evidence="3" id="KW-1185">Reference proteome</keyword>
<dbReference type="PROSITE" id="PS00455">
    <property type="entry name" value="AMP_BINDING"/>
    <property type="match status" value="1"/>
</dbReference>